<dbReference type="STRING" id="1802668.A2831_03110"/>
<evidence type="ECO:0000313" key="9">
    <source>
        <dbReference type="Proteomes" id="UP000177507"/>
    </source>
</evidence>
<evidence type="ECO:0000256" key="3">
    <source>
        <dbReference type="ARBA" id="ARBA00022692"/>
    </source>
</evidence>
<dbReference type="GO" id="GO:0005886">
    <property type="term" value="C:plasma membrane"/>
    <property type="evidence" value="ECO:0007669"/>
    <property type="project" value="UniProtKB-SubCell"/>
</dbReference>
<evidence type="ECO:0000256" key="5">
    <source>
        <dbReference type="ARBA" id="ARBA00023136"/>
    </source>
</evidence>
<feature type="transmembrane region" description="Helical" evidence="6">
    <location>
        <begin position="175"/>
        <end position="197"/>
    </location>
</feature>
<evidence type="ECO:0000256" key="6">
    <source>
        <dbReference type="SAM" id="Phobius"/>
    </source>
</evidence>
<keyword evidence="5 6" id="KW-0472">Membrane</keyword>
<comment type="caution">
    <text evidence="8">The sequence shown here is derived from an EMBL/GenBank/DDBJ whole genome shotgun (WGS) entry which is preliminary data.</text>
</comment>
<feature type="transmembrane region" description="Helical" evidence="6">
    <location>
        <begin position="116"/>
        <end position="137"/>
    </location>
</feature>
<accession>A0A1F8ETM1</accession>
<proteinExistence type="predicted"/>
<organism evidence="8 9">
    <name type="scientific">Candidatus Yanofskybacteria bacterium RIFCSPHIGHO2_01_FULL_44_17</name>
    <dbReference type="NCBI Taxonomy" id="1802668"/>
    <lineage>
        <taxon>Bacteria</taxon>
        <taxon>Candidatus Yanofskyibacteriota</taxon>
    </lineage>
</organism>
<protein>
    <recommendedName>
        <fullName evidence="7">VTT domain-containing protein</fullName>
    </recommendedName>
</protein>
<reference evidence="8 9" key="1">
    <citation type="journal article" date="2016" name="Nat. Commun.">
        <title>Thousands of microbial genomes shed light on interconnected biogeochemical processes in an aquifer system.</title>
        <authorList>
            <person name="Anantharaman K."/>
            <person name="Brown C.T."/>
            <person name="Hug L.A."/>
            <person name="Sharon I."/>
            <person name="Castelle C.J."/>
            <person name="Probst A.J."/>
            <person name="Thomas B.C."/>
            <person name="Singh A."/>
            <person name="Wilkins M.J."/>
            <person name="Karaoz U."/>
            <person name="Brodie E.L."/>
            <person name="Williams K.H."/>
            <person name="Hubbard S.S."/>
            <person name="Banfield J.F."/>
        </authorList>
    </citation>
    <scope>NUCLEOTIDE SEQUENCE [LARGE SCALE GENOMIC DNA]</scope>
</reference>
<dbReference type="PANTHER" id="PTHR42709:SF6">
    <property type="entry name" value="UNDECAPRENYL PHOSPHATE TRANSPORTER A"/>
    <property type="match status" value="1"/>
</dbReference>
<dbReference type="AlphaFoldDB" id="A0A1F8ETM1"/>
<evidence type="ECO:0000256" key="2">
    <source>
        <dbReference type="ARBA" id="ARBA00022475"/>
    </source>
</evidence>
<comment type="subcellular location">
    <subcellularLocation>
        <location evidence="1">Cell membrane</location>
        <topology evidence="1">Multi-pass membrane protein</topology>
    </subcellularLocation>
</comment>
<keyword evidence="3 6" id="KW-0812">Transmembrane</keyword>
<dbReference type="InterPro" id="IPR032816">
    <property type="entry name" value="VTT_dom"/>
</dbReference>
<keyword evidence="4 6" id="KW-1133">Transmembrane helix</keyword>
<dbReference type="Proteomes" id="UP000177507">
    <property type="component" value="Unassembled WGS sequence"/>
</dbReference>
<dbReference type="InterPro" id="IPR051311">
    <property type="entry name" value="DedA_domain"/>
</dbReference>
<feature type="transmembrane region" description="Helical" evidence="6">
    <location>
        <begin position="144"/>
        <end position="163"/>
    </location>
</feature>
<dbReference type="EMBL" id="MGJI01000029">
    <property type="protein sequence ID" value="OGN03878.1"/>
    <property type="molecule type" value="Genomic_DNA"/>
</dbReference>
<evidence type="ECO:0000313" key="8">
    <source>
        <dbReference type="EMBL" id="OGN03878.1"/>
    </source>
</evidence>
<feature type="transmembrane region" description="Helical" evidence="6">
    <location>
        <begin position="56"/>
        <end position="80"/>
    </location>
</feature>
<sequence>MILFLGTIGTQSLGLLERWGYGGAFFMSALDRITVALIPTEVLLPLYGFLIGRGSLSFLPAFIMISLGALAGEGVLYFIFAKGGRPFVEKYGKYFFVYKHDLEHLDRLFLKHGQKLVFWGRFLPVARAIVAIPAGISGINFKKFLVYSFLGMMPYNFLFIYLGQKAGESLEYFRAYLNIIENIALVTLALFVIWYIYRHLQRRHATHNGLKS</sequence>
<dbReference type="Pfam" id="PF09335">
    <property type="entry name" value="VTT_dom"/>
    <property type="match status" value="1"/>
</dbReference>
<keyword evidence="2" id="KW-1003">Cell membrane</keyword>
<evidence type="ECO:0000256" key="4">
    <source>
        <dbReference type="ARBA" id="ARBA00022989"/>
    </source>
</evidence>
<dbReference type="PANTHER" id="PTHR42709">
    <property type="entry name" value="ALKALINE PHOSPHATASE LIKE PROTEIN"/>
    <property type="match status" value="1"/>
</dbReference>
<feature type="domain" description="VTT" evidence="7">
    <location>
        <begin position="38"/>
        <end position="164"/>
    </location>
</feature>
<name>A0A1F8ETM1_9BACT</name>
<evidence type="ECO:0000256" key="1">
    <source>
        <dbReference type="ARBA" id="ARBA00004651"/>
    </source>
</evidence>
<gene>
    <name evidence="8" type="ORF">A2831_03110</name>
</gene>
<evidence type="ECO:0000259" key="7">
    <source>
        <dbReference type="Pfam" id="PF09335"/>
    </source>
</evidence>
<feature type="transmembrane region" description="Helical" evidence="6">
    <location>
        <begin position="24"/>
        <end position="44"/>
    </location>
</feature>